<proteinExistence type="predicted"/>
<reference evidence="1 2" key="1">
    <citation type="submission" date="2019-02" db="EMBL/GenBank/DDBJ databases">
        <authorList>
            <person name="Lehtovirta-Morley E L."/>
        </authorList>
    </citation>
    <scope>NUCLEOTIDE SEQUENCE [LARGE SCALE GENOMIC DNA]</scope>
    <source>
        <strain evidence="1">NFRAN1</strain>
    </source>
</reference>
<dbReference type="AlphaFoldDB" id="A0A484I705"/>
<dbReference type="KEGG" id="nfn:NFRAN_1196"/>
<dbReference type="EMBL" id="LR216287">
    <property type="protein sequence ID" value="VFJ13518.1"/>
    <property type="molecule type" value="Genomic_DNA"/>
</dbReference>
<keyword evidence="2" id="KW-1185">Reference proteome</keyword>
<sequence length="408" mass="45092">MYIYDHFKLIITLFLVVSGISLAGTSLLKNTLLGYDEEMLFNYNYKYNSNTDIQNNLEPDSEFRDFIYVSLYSELVSNSHNCIPNSNTTIREAYNQCITIREYPVPEGSRPHDVAPSTSMSYTNSNVSKNLLKDIVWYTAQSSSELGKLNTTTGETSHISLGEGSAPHGVIAGPDGAAWITDGGLNAIVRVDPLTENITIYTLPEGVGYANLNTATFDNNGTLWFTGQSGIYGRLFPSTGTIEIFNAPRGPGPYGITTTPNGSVYYASLAGNYIGLIDTRTGQVTVLEPPTPDQGARRVWSDSYGKIWISEWNAGQLGMYNPQTDQWKEWKLAGKNPKPYAVYVDSKDMVWISDFGSNSMFSFDPLNETFSKFEIPSPQANVRQILGIEGQIWGAESGTDRLLIIKTN</sequence>
<dbReference type="EC" id="4.2.99.-" evidence="1"/>
<dbReference type="Pfam" id="PF24684">
    <property type="entry name" value="Vgb_lyase"/>
    <property type="match status" value="1"/>
</dbReference>
<protein>
    <submittedName>
        <fullName evidence="1">Virginiamycin B lyase (Modular protein)</fullName>
        <ecNumber evidence="1">4.2.99.-</ecNumber>
    </submittedName>
</protein>
<evidence type="ECO:0000313" key="1">
    <source>
        <dbReference type="EMBL" id="VFJ13518.1"/>
    </source>
</evidence>
<dbReference type="Gene3D" id="2.130.10.10">
    <property type="entry name" value="YVTN repeat-like/Quinoprotein amine dehydrogenase"/>
    <property type="match status" value="1"/>
</dbReference>
<accession>A0A484I705</accession>
<dbReference type="SUPFAM" id="SSF101898">
    <property type="entry name" value="NHL repeat"/>
    <property type="match status" value="1"/>
</dbReference>
<dbReference type="GO" id="GO:0016829">
    <property type="term" value="F:lyase activity"/>
    <property type="evidence" value="ECO:0007669"/>
    <property type="project" value="UniProtKB-KW"/>
</dbReference>
<name>A0A484I705_9ARCH</name>
<dbReference type="InterPro" id="IPR051344">
    <property type="entry name" value="Vgb"/>
</dbReference>
<dbReference type="RefSeq" id="WP_197731126.1">
    <property type="nucleotide sequence ID" value="NZ_LR216287.1"/>
</dbReference>
<dbReference type="InterPro" id="IPR015943">
    <property type="entry name" value="WD40/YVTN_repeat-like_dom_sf"/>
</dbReference>
<dbReference type="PANTHER" id="PTHR40274">
    <property type="entry name" value="VIRGINIAMYCIN B LYASE"/>
    <property type="match status" value="1"/>
</dbReference>
<gene>
    <name evidence="1" type="ORF">NFRAN_1196</name>
</gene>
<dbReference type="PANTHER" id="PTHR40274:SF3">
    <property type="entry name" value="VIRGINIAMYCIN B LYASE"/>
    <property type="match status" value="1"/>
</dbReference>
<keyword evidence="1" id="KW-0456">Lyase</keyword>
<evidence type="ECO:0000313" key="2">
    <source>
        <dbReference type="Proteomes" id="UP000294299"/>
    </source>
</evidence>
<dbReference type="Proteomes" id="UP000294299">
    <property type="component" value="Chromosome NFRAN"/>
</dbReference>
<organism evidence="1 2">
    <name type="scientific">Candidatus Nitrosocosmicus franklandianus</name>
    <dbReference type="NCBI Taxonomy" id="1798806"/>
    <lineage>
        <taxon>Archaea</taxon>
        <taxon>Nitrososphaerota</taxon>
        <taxon>Nitrososphaeria</taxon>
        <taxon>Nitrososphaerales</taxon>
        <taxon>Nitrososphaeraceae</taxon>
        <taxon>Candidatus Nitrosocosmicus</taxon>
    </lineage>
</organism>
<dbReference type="OrthoDB" id="341532at2157"/>
<dbReference type="GeneID" id="39420599"/>